<comment type="caution">
    <text evidence="6">The sequence shown here is derived from an EMBL/GenBank/DDBJ whole genome shotgun (WGS) entry which is preliminary data.</text>
</comment>
<feature type="region of interest" description="Disordered" evidence="3">
    <location>
        <begin position="556"/>
        <end position="577"/>
    </location>
</feature>
<dbReference type="Pfam" id="PF23469">
    <property type="entry name" value="KH_12"/>
    <property type="match status" value="1"/>
</dbReference>
<feature type="domain" description="ATP-dependent RNA helicase PRP5/DDX46/KHDC4 KH" evidence="5">
    <location>
        <begin position="102"/>
        <end position="189"/>
    </location>
</feature>
<feature type="compositionally biased region" description="Polar residues" evidence="3">
    <location>
        <begin position="476"/>
        <end position="490"/>
    </location>
</feature>
<protein>
    <recommendedName>
        <fullName evidence="1">Protein RIK</fullName>
    </recommendedName>
    <alternativeName>
        <fullName evidence="2">Rough sheath 2-interacting KH domain protein</fullName>
    </alternativeName>
</protein>
<dbReference type="InterPro" id="IPR056149">
    <property type="entry name" value="PRP5/DDX46/KHDC4_KH"/>
</dbReference>
<keyword evidence="7" id="KW-1185">Reference proteome</keyword>
<dbReference type="InterPro" id="IPR031121">
    <property type="entry name" value="RIK/BLOM7"/>
</dbReference>
<dbReference type="AlphaFoldDB" id="A0AAW1HYY2"/>
<dbReference type="InterPro" id="IPR036612">
    <property type="entry name" value="KH_dom_type_1_sf"/>
</dbReference>
<evidence type="ECO:0000313" key="7">
    <source>
        <dbReference type="Proteomes" id="UP001443914"/>
    </source>
</evidence>
<dbReference type="SUPFAM" id="SSF54791">
    <property type="entry name" value="Eukaryotic type KH-domain (KH-domain type I)"/>
    <property type="match status" value="1"/>
</dbReference>
<dbReference type="EMBL" id="JBDFQZ010000010">
    <property type="protein sequence ID" value="KAK9682252.1"/>
    <property type="molecule type" value="Genomic_DNA"/>
</dbReference>
<dbReference type="PANTHER" id="PTHR15744">
    <property type="entry name" value="BLOM7"/>
    <property type="match status" value="1"/>
</dbReference>
<accession>A0AAW1HYY2</accession>
<evidence type="ECO:0000313" key="6">
    <source>
        <dbReference type="EMBL" id="KAK9682252.1"/>
    </source>
</evidence>
<evidence type="ECO:0000259" key="5">
    <source>
        <dbReference type="Pfam" id="PF23469"/>
    </source>
</evidence>
<dbReference type="FunFam" id="3.30.1370.10:FF:000037">
    <property type="entry name" value="KH domain protein"/>
    <property type="match status" value="1"/>
</dbReference>
<dbReference type="GO" id="GO:0003723">
    <property type="term" value="F:RNA binding"/>
    <property type="evidence" value="ECO:0007669"/>
    <property type="project" value="InterPro"/>
</dbReference>
<evidence type="ECO:0000259" key="4">
    <source>
        <dbReference type="Pfam" id="PF22675"/>
    </source>
</evidence>
<dbReference type="GO" id="GO:0005634">
    <property type="term" value="C:nucleus"/>
    <property type="evidence" value="ECO:0007669"/>
    <property type="project" value="InterPro"/>
</dbReference>
<dbReference type="Proteomes" id="UP001443914">
    <property type="component" value="Unassembled WGS sequence"/>
</dbReference>
<evidence type="ECO:0000256" key="2">
    <source>
        <dbReference type="ARBA" id="ARBA00081001"/>
    </source>
</evidence>
<feature type="region of interest" description="Disordered" evidence="3">
    <location>
        <begin position="476"/>
        <end position="518"/>
    </location>
</feature>
<feature type="domain" description="KHDC4/BBP-like KH-domain type I" evidence="4">
    <location>
        <begin position="203"/>
        <end position="278"/>
    </location>
</feature>
<feature type="compositionally biased region" description="Low complexity" evidence="3">
    <location>
        <begin position="502"/>
        <end position="518"/>
    </location>
</feature>
<dbReference type="Pfam" id="PF22675">
    <property type="entry name" value="KH-I_KHDC4-BBP"/>
    <property type="match status" value="1"/>
</dbReference>
<organism evidence="6 7">
    <name type="scientific">Saponaria officinalis</name>
    <name type="common">Common soapwort</name>
    <name type="synonym">Lychnis saponaria</name>
    <dbReference type="NCBI Taxonomy" id="3572"/>
    <lineage>
        <taxon>Eukaryota</taxon>
        <taxon>Viridiplantae</taxon>
        <taxon>Streptophyta</taxon>
        <taxon>Embryophyta</taxon>
        <taxon>Tracheophyta</taxon>
        <taxon>Spermatophyta</taxon>
        <taxon>Magnoliopsida</taxon>
        <taxon>eudicotyledons</taxon>
        <taxon>Gunneridae</taxon>
        <taxon>Pentapetalae</taxon>
        <taxon>Caryophyllales</taxon>
        <taxon>Caryophyllaceae</taxon>
        <taxon>Caryophylleae</taxon>
        <taxon>Saponaria</taxon>
    </lineage>
</organism>
<sequence>MAENDNLPMYSSDQLSAATETSMSKRRCYCRKKRKWDQPVECLSSSAVTSGLLSMPTAGYSSVSLPGILPIPALTQAPLLQLQASVVAQKLNKPKIQEDLVIAREIVINDADPAMRYKLTKRQTQEEIQKCTGAVVITRGKYRPPNAIPNGEKPLYLHISSGAHLKETAECVLAVDRAAAMVEDLLKQVTQPLSTCVYVGFDADPSLNIAARIRGPNDQYINHIINVTGATVVLRGHRSGYMSGTESEEGQQPLHLFLSSNNQKSLEDARLLAENLLDTISRECGATRVSSCKLYGAVPPPQQSLVGAQSSGLEMYSSLSTAGSLSSSAATTAAGVSNSLALAPVVTGGLLPASCSQTNRLLYSQPFTTACTSYSAYAGIYPQAIPLEQVALALKQSGTVTSTVAPTTVTTTVATGMVHNSSSNAEKRHPQKRKFQEAPATLILAARSQQVPALHDSSSGVKNKIDVARPCTSVKTQQHLASCQTTTNHISSKSMPPPPSPSKFSSSTPSLTSRSMLSPKLTSSLCVNGVSRKDGISNMPNLTSVSDTLIKLMEYGDGDDDDDEVDESEHQAVKTNTNKDINAKPFWAA</sequence>
<dbReference type="Gene3D" id="3.30.1370.10">
    <property type="entry name" value="K Homology domain, type 1"/>
    <property type="match status" value="2"/>
</dbReference>
<name>A0AAW1HYY2_SAPOF</name>
<reference evidence="6" key="1">
    <citation type="submission" date="2024-03" db="EMBL/GenBank/DDBJ databases">
        <title>WGS assembly of Saponaria officinalis var. Norfolk2.</title>
        <authorList>
            <person name="Jenkins J."/>
            <person name="Shu S."/>
            <person name="Grimwood J."/>
            <person name="Barry K."/>
            <person name="Goodstein D."/>
            <person name="Schmutz J."/>
            <person name="Leebens-Mack J."/>
            <person name="Osbourn A."/>
        </authorList>
    </citation>
    <scope>NUCLEOTIDE SEQUENCE [LARGE SCALE GENOMIC DNA]</scope>
    <source>
        <strain evidence="6">JIC</strain>
    </source>
</reference>
<dbReference type="PANTHER" id="PTHR15744:SF0">
    <property type="entry name" value="KH HOMOLOGY DOMAIN-CONTAINING PROTEIN 4"/>
    <property type="match status" value="1"/>
</dbReference>
<dbReference type="InterPro" id="IPR055256">
    <property type="entry name" value="KH_1_KHDC4/BBP-like"/>
</dbReference>
<evidence type="ECO:0000256" key="3">
    <source>
        <dbReference type="SAM" id="MobiDB-lite"/>
    </source>
</evidence>
<gene>
    <name evidence="6" type="ORF">RND81_10G060900</name>
</gene>
<evidence type="ECO:0000256" key="1">
    <source>
        <dbReference type="ARBA" id="ARBA00070402"/>
    </source>
</evidence>
<proteinExistence type="predicted"/>
<feature type="compositionally biased region" description="Acidic residues" evidence="3">
    <location>
        <begin position="556"/>
        <end position="567"/>
    </location>
</feature>